<keyword evidence="7" id="KW-1185">Reference proteome</keyword>
<dbReference type="PROSITE" id="PS50977">
    <property type="entry name" value="HTH_TETR_2"/>
    <property type="match status" value="1"/>
</dbReference>
<dbReference type="SUPFAM" id="SSF46689">
    <property type="entry name" value="Homeodomain-like"/>
    <property type="match status" value="1"/>
</dbReference>
<protein>
    <submittedName>
        <fullName evidence="6">Transcriptional regulator, TetR family</fullName>
    </submittedName>
</protein>
<dbReference type="InterPro" id="IPR001647">
    <property type="entry name" value="HTH_TetR"/>
</dbReference>
<evidence type="ECO:0000313" key="6">
    <source>
        <dbReference type="EMBL" id="SHN16778.1"/>
    </source>
</evidence>
<dbReference type="InterPro" id="IPR009057">
    <property type="entry name" value="Homeodomain-like_sf"/>
</dbReference>
<dbReference type="InterPro" id="IPR049445">
    <property type="entry name" value="TetR_SbtR-like_C"/>
</dbReference>
<dbReference type="Pfam" id="PF21597">
    <property type="entry name" value="TetR_C_43"/>
    <property type="match status" value="1"/>
</dbReference>
<dbReference type="InterPro" id="IPR050109">
    <property type="entry name" value="HTH-type_TetR-like_transc_reg"/>
</dbReference>
<dbReference type="Pfam" id="PF00440">
    <property type="entry name" value="TetR_N"/>
    <property type="match status" value="1"/>
</dbReference>
<dbReference type="STRING" id="310782.SAMN05216499_123118"/>
<evidence type="ECO:0000256" key="4">
    <source>
        <dbReference type="PROSITE-ProRule" id="PRU00335"/>
    </source>
</evidence>
<dbReference type="AlphaFoldDB" id="A0A1M7PIX5"/>
<evidence type="ECO:0000313" key="7">
    <source>
        <dbReference type="Proteomes" id="UP000184111"/>
    </source>
</evidence>
<organism evidence="6 7">
    <name type="scientific">Actinacidiphila paucisporea</name>
    <dbReference type="NCBI Taxonomy" id="310782"/>
    <lineage>
        <taxon>Bacteria</taxon>
        <taxon>Bacillati</taxon>
        <taxon>Actinomycetota</taxon>
        <taxon>Actinomycetes</taxon>
        <taxon>Kitasatosporales</taxon>
        <taxon>Streptomycetaceae</taxon>
        <taxon>Actinacidiphila</taxon>
    </lineage>
</organism>
<dbReference type="PANTHER" id="PTHR30055">
    <property type="entry name" value="HTH-TYPE TRANSCRIPTIONAL REGULATOR RUTR"/>
    <property type="match status" value="1"/>
</dbReference>
<feature type="DNA-binding region" description="H-T-H motif" evidence="4">
    <location>
        <begin position="36"/>
        <end position="55"/>
    </location>
</feature>
<dbReference type="Proteomes" id="UP000184111">
    <property type="component" value="Unassembled WGS sequence"/>
</dbReference>
<keyword evidence="2 4" id="KW-0238">DNA-binding</keyword>
<accession>A0A1M7PIX5</accession>
<evidence type="ECO:0000256" key="3">
    <source>
        <dbReference type="ARBA" id="ARBA00023163"/>
    </source>
</evidence>
<dbReference type="RefSeq" id="WP_073501716.1">
    <property type="nucleotide sequence ID" value="NZ_FRBI01000023.1"/>
</dbReference>
<name>A0A1M7PIX5_9ACTN</name>
<dbReference type="OrthoDB" id="9795011at2"/>
<evidence type="ECO:0000256" key="2">
    <source>
        <dbReference type="ARBA" id="ARBA00023125"/>
    </source>
</evidence>
<dbReference type="EMBL" id="FRBI01000023">
    <property type="protein sequence ID" value="SHN16778.1"/>
    <property type="molecule type" value="Genomic_DNA"/>
</dbReference>
<keyword evidence="3" id="KW-0804">Transcription</keyword>
<dbReference type="GO" id="GO:0003700">
    <property type="term" value="F:DNA-binding transcription factor activity"/>
    <property type="evidence" value="ECO:0007669"/>
    <property type="project" value="TreeGrafter"/>
</dbReference>
<feature type="domain" description="HTH tetR-type" evidence="5">
    <location>
        <begin position="14"/>
        <end position="73"/>
    </location>
</feature>
<proteinExistence type="predicted"/>
<sequence length="204" mass="22241">MTEPPPRRPRADARRNRDRLLAEADVVFRQEGTDAPLEGIARRAGVAIGTLYGHFPNRRALVGSLLRERNQALFDHGQELLTSSSPQQALIRWVYAVVEHAAAYQGLAAVLADGLGDQESELHASCVHMTEISDQLIASARAAGALRQDVTGADIFALMNAAAWTRDHMPPEQADRLVALTMDGMLTLAPSRNTTAKQDRSQNP</sequence>
<evidence type="ECO:0000259" key="5">
    <source>
        <dbReference type="PROSITE" id="PS50977"/>
    </source>
</evidence>
<dbReference type="PRINTS" id="PR00455">
    <property type="entry name" value="HTHTETR"/>
</dbReference>
<dbReference type="SUPFAM" id="SSF48498">
    <property type="entry name" value="Tetracyclin repressor-like, C-terminal domain"/>
    <property type="match status" value="1"/>
</dbReference>
<dbReference type="GO" id="GO:0000976">
    <property type="term" value="F:transcription cis-regulatory region binding"/>
    <property type="evidence" value="ECO:0007669"/>
    <property type="project" value="TreeGrafter"/>
</dbReference>
<dbReference type="PANTHER" id="PTHR30055:SF234">
    <property type="entry name" value="HTH-TYPE TRANSCRIPTIONAL REGULATOR BETI"/>
    <property type="match status" value="1"/>
</dbReference>
<dbReference type="InterPro" id="IPR036271">
    <property type="entry name" value="Tet_transcr_reg_TetR-rel_C_sf"/>
</dbReference>
<evidence type="ECO:0000256" key="1">
    <source>
        <dbReference type="ARBA" id="ARBA00023015"/>
    </source>
</evidence>
<dbReference type="Gene3D" id="1.10.357.10">
    <property type="entry name" value="Tetracycline Repressor, domain 2"/>
    <property type="match status" value="1"/>
</dbReference>
<reference evidence="6 7" key="1">
    <citation type="submission" date="2016-11" db="EMBL/GenBank/DDBJ databases">
        <authorList>
            <person name="Jaros S."/>
            <person name="Januszkiewicz K."/>
            <person name="Wedrychowicz H."/>
        </authorList>
    </citation>
    <scope>NUCLEOTIDE SEQUENCE [LARGE SCALE GENOMIC DNA]</scope>
    <source>
        <strain evidence="6 7">CGMCC 4.2025</strain>
    </source>
</reference>
<gene>
    <name evidence="6" type="ORF">SAMN05216499_123118</name>
</gene>
<keyword evidence="1" id="KW-0805">Transcription regulation</keyword>